<dbReference type="NCBIfam" id="NF001186">
    <property type="entry name" value="PRK00155.2-3"/>
    <property type="match status" value="1"/>
</dbReference>
<comment type="pathway">
    <text evidence="3">Isoprenoid biosynthesis; isopentenyl diphosphate biosynthesis via DXP pathway; isopentenyl diphosphate from 1-deoxy-D-xylulose 5-phosphate: step 2/6.</text>
</comment>
<sequence>MFADPYDFSPSHPYRVSSSTTCPRFAIIVAGGTGTRMGADRPKQFLELAGEPVLAHTLRRFAEPGLNVQELVLVLPFDQLTTWQRLCEQYGIVVPHTVVEGGATRWASVRNGLAHLAAQTNGVVAVHDGVRPLTPQAVIEATYQAAYNHGAAVAAVVPKDSVRGLNQQGSYALNRNRLRLVQTPQCFDISLLRRAYQLPELTTFTDDASVVEDLHPIHLVEGDYRNLKITTPEDMLLAETLLLRYSNL</sequence>
<keyword evidence="1 3" id="KW-0808">Transferase</keyword>
<dbReference type="FunFam" id="3.90.550.10:FF:000003">
    <property type="entry name" value="2-C-methyl-D-erythritol 4-phosphate cytidylyltransferase"/>
    <property type="match status" value="1"/>
</dbReference>
<dbReference type="NCBIfam" id="TIGR00453">
    <property type="entry name" value="ispD"/>
    <property type="match status" value="1"/>
</dbReference>
<feature type="site" description="Positions MEP for the nucleophilic attack" evidence="3">
    <location>
        <position position="175"/>
    </location>
</feature>
<dbReference type="PANTHER" id="PTHR32125">
    <property type="entry name" value="2-C-METHYL-D-ERYTHRITOL 4-PHOSPHATE CYTIDYLYLTRANSFERASE, CHLOROPLASTIC"/>
    <property type="match status" value="1"/>
</dbReference>
<keyword evidence="3" id="KW-0414">Isoprene biosynthesis</keyword>
<dbReference type="GO" id="GO:0019288">
    <property type="term" value="P:isopentenyl diphosphate biosynthetic process, methylerythritol 4-phosphate pathway"/>
    <property type="evidence" value="ECO:0007669"/>
    <property type="project" value="UniProtKB-UniRule"/>
</dbReference>
<feature type="site" description="Positions MEP for the nucleophilic attack" evidence="3">
    <location>
        <position position="228"/>
    </location>
</feature>
<comment type="caution">
    <text evidence="4">The sequence shown here is derived from an EMBL/GenBank/DDBJ whole genome shotgun (WGS) entry which is preliminary data.</text>
</comment>
<dbReference type="EMBL" id="RWIU01000004">
    <property type="protein sequence ID" value="RSK42701.1"/>
    <property type="molecule type" value="Genomic_DNA"/>
</dbReference>
<dbReference type="EC" id="2.7.7.60" evidence="3"/>
<dbReference type="Pfam" id="PF01128">
    <property type="entry name" value="IspD"/>
    <property type="match status" value="1"/>
</dbReference>
<evidence type="ECO:0000313" key="5">
    <source>
        <dbReference type="Proteomes" id="UP000270291"/>
    </source>
</evidence>
<comment type="similarity">
    <text evidence="3">Belongs to the IspD/TarI cytidylyltransferase family. IspD subfamily.</text>
</comment>
<accession>A0A3R9MKM5</accession>
<dbReference type="PANTHER" id="PTHR32125:SF4">
    <property type="entry name" value="2-C-METHYL-D-ERYTHRITOL 4-PHOSPHATE CYTIDYLYLTRANSFERASE, CHLOROPLASTIC"/>
    <property type="match status" value="1"/>
</dbReference>
<evidence type="ECO:0000256" key="1">
    <source>
        <dbReference type="ARBA" id="ARBA00022679"/>
    </source>
</evidence>
<gene>
    <name evidence="3" type="primary">ispD</name>
    <name evidence="4" type="ORF">EI293_12940</name>
</gene>
<reference evidence="4 5" key="1">
    <citation type="submission" date="2018-12" db="EMBL/GenBank/DDBJ databases">
        <authorList>
            <person name="Feng G."/>
            <person name="Zhu H."/>
        </authorList>
    </citation>
    <scope>NUCLEOTIDE SEQUENCE [LARGE SCALE GENOMIC DNA]</scope>
    <source>
        <strain evidence="4 5">LMG 26000</strain>
    </source>
</reference>
<organism evidence="4 5">
    <name type="scientific">Hymenobacter perfusus</name>
    <dbReference type="NCBI Taxonomy" id="1236770"/>
    <lineage>
        <taxon>Bacteria</taxon>
        <taxon>Pseudomonadati</taxon>
        <taxon>Bacteroidota</taxon>
        <taxon>Cytophagia</taxon>
        <taxon>Cytophagales</taxon>
        <taxon>Hymenobacteraceae</taxon>
        <taxon>Hymenobacter</taxon>
    </lineage>
</organism>
<comment type="catalytic activity">
    <reaction evidence="3">
        <text>2-C-methyl-D-erythritol 4-phosphate + CTP + H(+) = 4-CDP-2-C-methyl-D-erythritol + diphosphate</text>
        <dbReference type="Rhea" id="RHEA:13429"/>
        <dbReference type="ChEBI" id="CHEBI:15378"/>
        <dbReference type="ChEBI" id="CHEBI:33019"/>
        <dbReference type="ChEBI" id="CHEBI:37563"/>
        <dbReference type="ChEBI" id="CHEBI:57823"/>
        <dbReference type="ChEBI" id="CHEBI:58262"/>
        <dbReference type="EC" id="2.7.7.60"/>
    </reaction>
</comment>
<dbReference type="InterPro" id="IPR034683">
    <property type="entry name" value="IspD/TarI"/>
</dbReference>
<dbReference type="GO" id="GO:0050518">
    <property type="term" value="F:2-C-methyl-D-erythritol 4-phosphate cytidylyltransferase activity"/>
    <property type="evidence" value="ECO:0007669"/>
    <property type="project" value="UniProtKB-UniRule"/>
</dbReference>
<evidence type="ECO:0000256" key="2">
    <source>
        <dbReference type="ARBA" id="ARBA00022695"/>
    </source>
</evidence>
<dbReference type="OrthoDB" id="9806837at2"/>
<dbReference type="Proteomes" id="UP000270291">
    <property type="component" value="Unassembled WGS sequence"/>
</dbReference>
<proteinExistence type="inferred from homology"/>
<feature type="site" description="Transition state stabilizer" evidence="3">
    <location>
        <position position="43"/>
    </location>
</feature>
<dbReference type="CDD" id="cd02516">
    <property type="entry name" value="CDP-ME_synthetase"/>
    <property type="match status" value="1"/>
</dbReference>
<dbReference type="InterPro" id="IPR001228">
    <property type="entry name" value="IspD"/>
</dbReference>
<dbReference type="SUPFAM" id="SSF53448">
    <property type="entry name" value="Nucleotide-diphospho-sugar transferases"/>
    <property type="match status" value="1"/>
</dbReference>
<comment type="function">
    <text evidence="3">Catalyzes the formation of 4-diphosphocytidyl-2-C-methyl-D-erythritol from CTP and 2-C-methyl-D-erythritol 4-phosphate (MEP).</text>
</comment>
<dbReference type="Gene3D" id="3.90.550.10">
    <property type="entry name" value="Spore Coat Polysaccharide Biosynthesis Protein SpsA, Chain A"/>
    <property type="match status" value="1"/>
</dbReference>
<dbReference type="UniPathway" id="UPA00056">
    <property type="reaction ID" value="UER00093"/>
</dbReference>
<feature type="site" description="Transition state stabilizer" evidence="3">
    <location>
        <position position="36"/>
    </location>
</feature>
<name>A0A3R9MKM5_9BACT</name>
<dbReference type="InterPro" id="IPR050088">
    <property type="entry name" value="IspD/TarI_cytidylyltransf_bact"/>
</dbReference>
<evidence type="ECO:0000256" key="3">
    <source>
        <dbReference type="HAMAP-Rule" id="MF_00108"/>
    </source>
</evidence>
<dbReference type="AlphaFoldDB" id="A0A3R9MKM5"/>
<keyword evidence="5" id="KW-1185">Reference proteome</keyword>
<dbReference type="InterPro" id="IPR029044">
    <property type="entry name" value="Nucleotide-diphossugar_trans"/>
</dbReference>
<dbReference type="HAMAP" id="MF_00108">
    <property type="entry name" value="IspD"/>
    <property type="match status" value="1"/>
</dbReference>
<evidence type="ECO:0000313" key="4">
    <source>
        <dbReference type="EMBL" id="RSK42701.1"/>
    </source>
</evidence>
<keyword evidence="2 3" id="KW-0548">Nucleotidyltransferase</keyword>
<protein>
    <recommendedName>
        <fullName evidence="3">2-C-methyl-D-erythritol 4-phosphate cytidylyltransferase</fullName>
        <ecNumber evidence="3">2.7.7.60</ecNumber>
    </recommendedName>
    <alternativeName>
        <fullName evidence="3">4-diphosphocytidyl-2C-methyl-D-erythritol synthase</fullName>
    </alternativeName>
    <alternativeName>
        <fullName evidence="3">MEP cytidylyltransferase</fullName>
        <shortName evidence="3">MCT</shortName>
    </alternativeName>
</protein>